<keyword evidence="2" id="KW-0479">Metal-binding</keyword>
<accession>A0A382AR22</accession>
<keyword evidence="3" id="KW-0408">Iron</keyword>
<evidence type="ECO:0000256" key="3">
    <source>
        <dbReference type="ARBA" id="ARBA00023004"/>
    </source>
</evidence>
<dbReference type="AlphaFoldDB" id="A0A382AR22"/>
<evidence type="ECO:0008006" key="6">
    <source>
        <dbReference type="Google" id="ProtNLM"/>
    </source>
</evidence>
<evidence type="ECO:0000256" key="1">
    <source>
        <dbReference type="ARBA" id="ARBA00022691"/>
    </source>
</evidence>
<dbReference type="SFLD" id="SFLDS00029">
    <property type="entry name" value="Radical_SAM"/>
    <property type="match status" value="1"/>
</dbReference>
<dbReference type="GO" id="GO:0051536">
    <property type="term" value="F:iron-sulfur cluster binding"/>
    <property type="evidence" value="ECO:0007669"/>
    <property type="project" value="UniProtKB-KW"/>
</dbReference>
<dbReference type="GO" id="GO:0003824">
    <property type="term" value="F:catalytic activity"/>
    <property type="evidence" value="ECO:0007669"/>
    <property type="project" value="InterPro"/>
</dbReference>
<protein>
    <recommendedName>
        <fullName evidence="6">Radical SAM core domain-containing protein</fullName>
    </recommendedName>
</protein>
<gene>
    <name evidence="5" type="ORF">METZ01_LOCUS156347</name>
</gene>
<reference evidence="5" key="1">
    <citation type="submission" date="2018-05" db="EMBL/GenBank/DDBJ databases">
        <authorList>
            <person name="Lanie J.A."/>
            <person name="Ng W.-L."/>
            <person name="Kazmierczak K.M."/>
            <person name="Andrzejewski T.M."/>
            <person name="Davidsen T.M."/>
            <person name="Wayne K.J."/>
            <person name="Tettelin H."/>
            <person name="Glass J.I."/>
            <person name="Rusch D."/>
            <person name="Podicherti R."/>
            <person name="Tsui H.-C.T."/>
            <person name="Winkler M.E."/>
        </authorList>
    </citation>
    <scope>NUCLEOTIDE SEQUENCE</scope>
</reference>
<evidence type="ECO:0000313" key="5">
    <source>
        <dbReference type="EMBL" id="SVB03493.1"/>
    </source>
</evidence>
<dbReference type="SUPFAM" id="SSF102114">
    <property type="entry name" value="Radical SAM enzymes"/>
    <property type="match status" value="1"/>
</dbReference>
<keyword evidence="4" id="KW-0411">Iron-sulfur</keyword>
<dbReference type="Gene3D" id="3.20.20.70">
    <property type="entry name" value="Aldolase class I"/>
    <property type="match status" value="1"/>
</dbReference>
<organism evidence="5">
    <name type="scientific">marine metagenome</name>
    <dbReference type="NCBI Taxonomy" id="408172"/>
    <lineage>
        <taxon>unclassified sequences</taxon>
        <taxon>metagenomes</taxon>
        <taxon>ecological metagenomes</taxon>
    </lineage>
</organism>
<dbReference type="InterPro" id="IPR058240">
    <property type="entry name" value="rSAM_sf"/>
</dbReference>
<evidence type="ECO:0000256" key="2">
    <source>
        <dbReference type="ARBA" id="ARBA00022723"/>
    </source>
</evidence>
<dbReference type="InterPro" id="IPR013785">
    <property type="entry name" value="Aldolase_TIM"/>
</dbReference>
<name>A0A382AR22_9ZZZZ</name>
<dbReference type="GO" id="GO:0046872">
    <property type="term" value="F:metal ion binding"/>
    <property type="evidence" value="ECO:0007669"/>
    <property type="project" value="UniProtKB-KW"/>
</dbReference>
<keyword evidence="1" id="KW-0949">S-adenosyl-L-methionine</keyword>
<proteinExistence type="predicted"/>
<sequence length="435" mass="51881">MLQGKKPEGCAYCWRAEELGARSDRIYRSSEHWANQYFDIIHQDNPNPTYVEVNFNQACNLKCSYCSPHLSTTWEKEIKEFGPYELSNTKHNDTQYLDMPLTVPNDKNPYVNAFWKWWPELYKNLHVFRITGGEPLMDKNTYKVLDYIAKHPKNDLELGITSNFCPDDRSLFDKFLIAVKKVQDVVQKIELVKFKDKKFIINKAFVTNNLLHRFNCKNYPNINEIDITSDMQRYFITDNKACKHLLLYVSCDNWGERAEYCRHGLNFEQMHNNIKTFLYETHFTSICFINTFNVFSVIGIKEFLNGVLELRKFVNSMKNIPSKNSTYNNYWERRRVNFDVPLLTYPAWQNINILTPKYQSYLQEAIEFMQTNHVNKLGDLLGFADFEIDKIKRNLEYMQQNNSYSLEDFKLFFKQHDKRRNVDLLDYFPEYVDLL</sequence>
<dbReference type="EMBL" id="UINC01026297">
    <property type="protein sequence ID" value="SVB03493.1"/>
    <property type="molecule type" value="Genomic_DNA"/>
</dbReference>
<evidence type="ECO:0000256" key="4">
    <source>
        <dbReference type="ARBA" id="ARBA00023014"/>
    </source>
</evidence>
<dbReference type="InterPro" id="IPR007197">
    <property type="entry name" value="rSAM"/>
</dbReference>